<keyword evidence="2 5" id="KW-0808">Transferase</keyword>
<dbReference type="GO" id="GO:0032259">
    <property type="term" value="P:methylation"/>
    <property type="evidence" value="ECO:0007669"/>
    <property type="project" value="UniProtKB-KW"/>
</dbReference>
<dbReference type="EMBL" id="JEME01001119">
    <property type="protein sequence ID" value="KYG08020.1"/>
    <property type="molecule type" value="Genomic_DNA"/>
</dbReference>
<sequence>MVAPSPERHLLNHSLAMALFSWNLHVFQPALALRRLGLYRPATLGERPEAGAPRGGGPDLSLRHAQPVLLPGEPEGYESVRAFDDVAHLYEAVVRPFSDPIVDETVALMRPYLAPSARILDPSAGPGQAAIRLSRLVPEGEVVAADLSRGMLEQAHEGARRAGCRNMAFFQADVARPPAAFAGYFDAIFCCLSFHHYPDGAAAARAFRGALAPGGRAFVADAGPAWFVELARPISMLADPGFVRHRTGEEFQRLFLEAGFSSVFWIEALPGIGVTIASA</sequence>
<dbReference type="Gene3D" id="3.40.50.150">
    <property type="entry name" value="Vaccinia Virus protein VP39"/>
    <property type="match status" value="1"/>
</dbReference>
<dbReference type="SUPFAM" id="SSF53335">
    <property type="entry name" value="S-adenosyl-L-methionine-dependent methyltransferases"/>
    <property type="match status" value="1"/>
</dbReference>
<dbReference type="Pfam" id="PF13649">
    <property type="entry name" value="Methyltransf_25"/>
    <property type="match status" value="1"/>
</dbReference>
<dbReference type="PANTHER" id="PTHR43464:SF19">
    <property type="entry name" value="UBIQUINONE BIOSYNTHESIS O-METHYLTRANSFERASE, MITOCHONDRIAL"/>
    <property type="match status" value="1"/>
</dbReference>
<dbReference type="CDD" id="cd02440">
    <property type="entry name" value="AdoMet_MTases"/>
    <property type="match status" value="1"/>
</dbReference>
<dbReference type="PANTHER" id="PTHR43464">
    <property type="entry name" value="METHYLTRANSFERASE"/>
    <property type="match status" value="1"/>
</dbReference>
<evidence type="ECO:0000313" key="6">
    <source>
        <dbReference type="Proteomes" id="UP000075502"/>
    </source>
</evidence>
<accession>A0A150TTL8</accession>
<dbReference type="Proteomes" id="UP000075502">
    <property type="component" value="Unassembled WGS sequence"/>
</dbReference>
<keyword evidence="1 5" id="KW-0489">Methyltransferase</keyword>
<feature type="domain" description="Methyltransferase" evidence="4">
    <location>
        <begin position="119"/>
        <end position="215"/>
    </location>
</feature>
<evidence type="ECO:0000256" key="3">
    <source>
        <dbReference type="ARBA" id="ARBA00022691"/>
    </source>
</evidence>
<organism evidence="5 6">
    <name type="scientific">Sorangium cellulosum</name>
    <name type="common">Polyangium cellulosum</name>
    <dbReference type="NCBI Taxonomy" id="56"/>
    <lineage>
        <taxon>Bacteria</taxon>
        <taxon>Pseudomonadati</taxon>
        <taxon>Myxococcota</taxon>
        <taxon>Polyangia</taxon>
        <taxon>Polyangiales</taxon>
        <taxon>Polyangiaceae</taxon>
        <taxon>Sorangium</taxon>
    </lineage>
</organism>
<proteinExistence type="predicted"/>
<dbReference type="GO" id="GO:0008168">
    <property type="term" value="F:methyltransferase activity"/>
    <property type="evidence" value="ECO:0007669"/>
    <property type="project" value="UniProtKB-KW"/>
</dbReference>
<dbReference type="InterPro" id="IPR041698">
    <property type="entry name" value="Methyltransf_25"/>
</dbReference>
<dbReference type="InterPro" id="IPR029063">
    <property type="entry name" value="SAM-dependent_MTases_sf"/>
</dbReference>
<reference evidence="5 6" key="1">
    <citation type="submission" date="2014-02" db="EMBL/GenBank/DDBJ databases">
        <title>The small core and large imbalanced accessory genome model reveals a collaborative survival strategy of Sorangium cellulosum strains in nature.</title>
        <authorList>
            <person name="Han K."/>
            <person name="Peng R."/>
            <person name="Blom J."/>
            <person name="Li Y.-Z."/>
        </authorList>
    </citation>
    <scope>NUCLEOTIDE SEQUENCE [LARGE SCALE GENOMIC DNA]</scope>
    <source>
        <strain evidence="5 6">So0007-03</strain>
    </source>
</reference>
<dbReference type="AlphaFoldDB" id="A0A150TTL8"/>
<keyword evidence="3" id="KW-0949">S-adenosyl-L-methionine</keyword>
<evidence type="ECO:0000256" key="2">
    <source>
        <dbReference type="ARBA" id="ARBA00022679"/>
    </source>
</evidence>
<protein>
    <submittedName>
        <fullName evidence="5">SAM-dependent methyltransferase</fullName>
    </submittedName>
</protein>
<evidence type="ECO:0000259" key="4">
    <source>
        <dbReference type="Pfam" id="PF13649"/>
    </source>
</evidence>
<evidence type="ECO:0000313" key="5">
    <source>
        <dbReference type="EMBL" id="KYG08020.1"/>
    </source>
</evidence>
<comment type="caution">
    <text evidence="5">The sequence shown here is derived from an EMBL/GenBank/DDBJ whole genome shotgun (WGS) entry which is preliminary data.</text>
</comment>
<name>A0A150TTL8_SORCE</name>
<evidence type="ECO:0000256" key="1">
    <source>
        <dbReference type="ARBA" id="ARBA00022603"/>
    </source>
</evidence>
<gene>
    <name evidence="5" type="ORF">BE21_25990</name>
</gene>